<evidence type="ECO:0000259" key="6">
    <source>
        <dbReference type="Pfam" id="PF13091"/>
    </source>
</evidence>
<evidence type="ECO:0000259" key="5">
    <source>
        <dbReference type="Pfam" id="PF04851"/>
    </source>
</evidence>
<dbReference type="InterPro" id="IPR006935">
    <property type="entry name" value="Helicase/UvrB_N"/>
</dbReference>
<dbReference type="PANTHER" id="PTHR47963:SF6">
    <property type="entry name" value="HELICASE"/>
    <property type="match status" value="1"/>
</dbReference>
<dbReference type="Pfam" id="PF04851">
    <property type="entry name" value="ResIII"/>
    <property type="match status" value="1"/>
</dbReference>
<sequence>MIKSLEASLYHGFINEAHEHAGNYRPKLLVNQSTKNEDVLTSIRNEMENCRSFLFSVAFITESGLATLKSLFLDLKQKGVTGRILTSTYLIFNHPKVFRELMKITNVRVRLASVKGFHAKGYIFEHDAYYSLIVGSSNLTAQALQVNYEWNIKLTSHENGEIVHHFKNQFEEVWANSEILTEEWIEQYEKTYAEEKKTNEQVYDFPVGYQTNPIQEALKIQPNKMQDAALKEIQALRDEGKNKGLVISATGTGKTYLSAFDVRRFAPKKMLFIVHREQILQKAMKDFQLILGGLSHEFGILSGTSKQTDAKYIFATIQMLSKDDTLYQFATDEFDYILVDEVHKAGAMSYYNGPIKLDTK</sequence>
<dbReference type="GO" id="GO:0005524">
    <property type="term" value="F:ATP binding"/>
    <property type="evidence" value="ECO:0007669"/>
    <property type="project" value="UniProtKB-KW"/>
</dbReference>
<dbReference type="Gene3D" id="3.30.870.10">
    <property type="entry name" value="Endonuclease Chain A"/>
    <property type="match status" value="1"/>
</dbReference>
<protein>
    <submittedName>
        <fullName evidence="7">Uncharacterized protein</fullName>
    </submittedName>
</protein>
<evidence type="ECO:0000256" key="3">
    <source>
        <dbReference type="ARBA" id="ARBA00022806"/>
    </source>
</evidence>
<keyword evidence="4" id="KW-0067">ATP-binding</keyword>
<organism evidence="7 8">
    <name type="scientific">Heyndrickxia coagulans</name>
    <name type="common">Weizmannia coagulans</name>
    <dbReference type="NCBI Taxonomy" id="1398"/>
    <lineage>
        <taxon>Bacteria</taxon>
        <taxon>Bacillati</taxon>
        <taxon>Bacillota</taxon>
        <taxon>Bacilli</taxon>
        <taxon>Bacillales</taxon>
        <taxon>Bacillaceae</taxon>
        <taxon>Heyndrickxia</taxon>
    </lineage>
</organism>
<dbReference type="PANTHER" id="PTHR47963">
    <property type="entry name" value="DEAD-BOX ATP-DEPENDENT RNA HELICASE 47, MITOCHONDRIAL"/>
    <property type="match status" value="1"/>
</dbReference>
<dbReference type="Proteomes" id="UP000075288">
    <property type="component" value="Unassembled WGS sequence"/>
</dbReference>
<dbReference type="AlphaFoldDB" id="A0A150K199"/>
<name>A0A150K199_HEYCO</name>
<evidence type="ECO:0000313" key="8">
    <source>
        <dbReference type="Proteomes" id="UP000075288"/>
    </source>
</evidence>
<dbReference type="CDD" id="cd09204">
    <property type="entry name" value="PLDc_N_DEXD_b2"/>
    <property type="match status" value="1"/>
</dbReference>
<dbReference type="InterPro" id="IPR050547">
    <property type="entry name" value="DEAD_box_RNA_helicases"/>
</dbReference>
<feature type="domain" description="Phospholipase D-like" evidence="6">
    <location>
        <begin position="68"/>
        <end position="174"/>
    </location>
</feature>
<dbReference type="Gene3D" id="3.40.50.300">
    <property type="entry name" value="P-loop containing nucleotide triphosphate hydrolases"/>
    <property type="match status" value="1"/>
</dbReference>
<evidence type="ECO:0000256" key="1">
    <source>
        <dbReference type="ARBA" id="ARBA00022741"/>
    </source>
</evidence>
<comment type="caution">
    <text evidence="7">The sequence shown here is derived from an EMBL/GenBank/DDBJ whole genome shotgun (WGS) entry which is preliminary data.</text>
</comment>
<proteinExistence type="predicted"/>
<dbReference type="PATRIC" id="fig|1398.26.peg.2772"/>
<keyword evidence="2" id="KW-0378">Hydrolase</keyword>
<dbReference type="EMBL" id="LQYG01000041">
    <property type="protein sequence ID" value="KYC63226.1"/>
    <property type="molecule type" value="Genomic_DNA"/>
</dbReference>
<dbReference type="SUPFAM" id="SSF52540">
    <property type="entry name" value="P-loop containing nucleoside triphosphate hydrolases"/>
    <property type="match status" value="1"/>
</dbReference>
<dbReference type="GO" id="GO:0016787">
    <property type="term" value="F:hydrolase activity"/>
    <property type="evidence" value="ECO:0007669"/>
    <property type="project" value="UniProtKB-KW"/>
</dbReference>
<dbReference type="GO" id="GO:0003724">
    <property type="term" value="F:RNA helicase activity"/>
    <property type="evidence" value="ECO:0007669"/>
    <property type="project" value="TreeGrafter"/>
</dbReference>
<keyword evidence="1" id="KW-0547">Nucleotide-binding</keyword>
<feature type="domain" description="Helicase/UvrB N-terminal" evidence="5">
    <location>
        <begin position="219"/>
        <end position="350"/>
    </location>
</feature>
<reference evidence="7 8" key="1">
    <citation type="submission" date="2016-01" db="EMBL/GenBank/DDBJ databases">
        <title>Genome Sequences of Twelve Sporeforming Bacillus Species Isolated from Foods.</title>
        <authorList>
            <person name="Berendsen E.M."/>
            <person name="Wells-Bennik M.H."/>
            <person name="Krawcyk A.O."/>
            <person name="De Jong A."/>
            <person name="Holsappel S."/>
            <person name="Eijlander R.T."/>
            <person name="Kuipers O.P."/>
        </authorList>
    </citation>
    <scope>NUCLEOTIDE SEQUENCE [LARGE SCALE GENOMIC DNA]</scope>
    <source>
        <strain evidence="7 8">B4098</strain>
    </source>
</reference>
<evidence type="ECO:0000256" key="2">
    <source>
        <dbReference type="ARBA" id="ARBA00022801"/>
    </source>
</evidence>
<gene>
    <name evidence="7" type="ORF">B4098_1718</name>
</gene>
<evidence type="ECO:0000256" key="4">
    <source>
        <dbReference type="ARBA" id="ARBA00022840"/>
    </source>
</evidence>
<keyword evidence="3" id="KW-0347">Helicase</keyword>
<dbReference type="Pfam" id="PF13091">
    <property type="entry name" value="PLDc_2"/>
    <property type="match status" value="1"/>
</dbReference>
<accession>A0A150K199</accession>
<dbReference type="GO" id="GO:0003677">
    <property type="term" value="F:DNA binding"/>
    <property type="evidence" value="ECO:0007669"/>
    <property type="project" value="InterPro"/>
</dbReference>
<dbReference type="InterPro" id="IPR025202">
    <property type="entry name" value="PLD-like_dom"/>
</dbReference>
<evidence type="ECO:0000313" key="7">
    <source>
        <dbReference type="EMBL" id="KYC63226.1"/>
    </source>
</evidence>
<dbReference type="InterPro" id="IPR027417">
    <property type="entry name" value="P-loop_NTPase"/>
</dbReference>
<dbReference type="GO" id="GO:0003723">
    <property type="term" value="F:RNA binding"/>
    <property type="evidence" value="ECO:0007669"/>
    <property type="project" value="TreeGrafter"/>
</dbReference>